<dbReference type="KEGG" id="lpan:LPMP_211060"/>
<organism evidence="1 2">
    <name type="scientific">Leishmania panamensis</name>
    <dbReference type="NCBI Taxonomy" id="5679"/>
    <lineage>
        <taxon>Eukaryota</taxon>
        <taxon>Discoba</taxon>
        <taxon>Euglenozoa</taxon>
        <taxon>Kinetoplastea</taxon>
        <taxon>Metakinetoplastina</taxon>
        <taxon>Trypanosomatida</taxon>
        <taxon>Trypanosomatidae</taxon>
        <taxon>Leishmaniinae</taxon>
        <taxon>Leishmania</taxon>
        <taxon>Leishmania guyanensis species complex</taxon>
    </lineage>
</organism>
<dbReference type="eggNOG" id="ENOG502SPNR">
    <property type="taxonomic scope" value="Eukaryota"/>
</dbReference>
<dbReference type="VEuPathDB" id="TriTrypDB:LPAL13_210014600"/>
<dbReference type="OrthoDB" id="269968at2759"/>
<reference evidence="1 2" key="1">
    <citation type="journal article" date="2015" name="Sci. Rep.">
        <title>The genome of Leishmania panamensis: insights into genomics of the L. (Viannia) subgenus.</title>
        <authorList>
            <person name="Llanes A."/>
            <person name="Restrepo C.M."/>
            <person name="Vecchio G.D."/>
            <person name="Anguizola F.J."/>
            <person name="Lleonart R."/>
        </authorList>
    </citation>
    <scope>NUCLEOTIDE SEQUENCE [LARGE SCALE GENOMIC DNA]</scope>
    <source>
        <strain evidence="1 2">MHOM/PA/94/PSC-1</strain>
    </source>
</reference>
<proteinExistence type="predicted"/>
<dbReference type="RefSeq" id="XP_010698893.1">
    <property type="nucleotide sequence ID" value="XM_010700591.1"/>
</dbReference>
<dbReference type="EMBL" id="CP009390">
    <property type="protein sequence ID" value="AIN98186.1"/>
    <property type="molecule type" value="Genomic_DNA"/>
</dbReference>
<keyword evidence="2" id="KW-1185">Reference proteome</keyword>
<evidence type="ECO:0000313" key="1">
    <source>
        <dbReference type="EMBL" id="AIN98186.1"/>
    </source>
</evidence>
<sequence length="108" mass="11506">MSGLTRWCVSTVARVWEKTKSTVNLVYNVGDQLRIVYNTANSHDERKSDFDATVLRAGGFVAATVLCIVVDAQGGIPNTLRWLRALVVTENHTSGGAVDAAASTVAGL</sequence>
<name>A0A088S991_LEIPA</name>
<dbReference type="VEuPathDB" id="TriTrypDB:LPMP_211060"/>
<dbReference type="AlphaFoldDB" id="A0A088S991"/>
<dbReference type="Proteomes" id="UP000063063">
    <property type="component" value="Chromosome 21"/>
</dbReference>
<protein>
    <submittedName>
        <fullName evidence="1">Uncharacterized protein</fullName>
    </submittedName>
</protein>
<gene>
    <name evidence="1" type="ORF">LPMP_211060</name>
</gene>
<accession>A0A088S991</accession>
<dbReference type="GeneID" id="22574928"/>
<evidence type="ECO:0000313" key="2">
    <source>
        <dbReference type="Proteomes" id="UP000063063"/>
    </source>
</evidence>